<evidence type="ECO:0000256" key="6">
    <source>
        <dbReference type="ARBA" id="ARBA00023242"/>
    </source>
</evidence>
<comment type="similarity">
    <text evidence="7">Belongs to the TALE/TGIF homeobox family.</text>
</comment>
<organism evidence="11 12">
    <name type="scientific">Patiria miniata</name>
    <name type="common">Bat star</name>
    <name type="synonym">Asterina miniata</name>
    <dbReference type="NCBI Taxonomy" id="46514"/>
    <lineage>
        <taxon>Eukaryota</taxon>
        <taxon>Metazoa</taxon>
        <taxon>Echinodermata</taxon>
        <taxon>Eleutherozoa</taxon>
        <taxon>Asterozoa</taxon>
        <taxon>Asteroidea</taxon>
        <taxon>Valvatacea</taxon>
        <taxon>Valvatida</taxon>
        <taxon>Asterinidae</taxon>
        <taxon>Patiria</taxon>
    </lineage>
</organism>
<dbReference type="InterPro" id="IPR001356">
    <property type="entry name" value="HD"/>
</dbReference>
<dbReference type="OrthoDB" id="10056939at2759"/>
<feature type="compositionally biased region" description="Basic and acidic residues" evidence="9">
    <location>
        <begin position="149"/>
        <end position="164"/>
    </location>
</feature>
<dbReference type="Gene3D" id="1.10.10.60">
    <property type="entry name" value="Homeodomain-like"/>
    <property type="match status" value="1"/>
</dbReference>
<dbReference type="RefSeq" id="XP_038057656.1">
    <property type="nucleotide sequence ID" value="XM_038201728.1"/>
</dbReference>
<evidence type="ECO:0000256" key="3">
    <source>
        <dbReference type="ARBA" id="ARBA00023125"/>
    </source>
</evidence>
<dbReference type="Proteomes" id="UP000887568">
    <property type="component" value="Unplaced"/>
</dbReference>
<keyword evidence="2" id="KW-0805">Transcription regulation</keyword>
<evidence type="ECO:0000259" key="10">
    <source>
        <dbReference type="PROSITE" id="PS50071"/>
    </source>
</evidence>
<evidence type="ECO:0000256" key="2">
    <source>
        <dbReference type="ARBA" id="ARBA00023015"/>
    </source>
</evidence>
<dbReference type="InterPro" id="IPR008422">
    <property type="entry name" value="KN_HD"/>
</dbReference>
<dbReference type="Pfam" id="PF05920">
    <property type="entry name" value="Homeobox_KN"/>
    <property type="match status" value="1"/>
</dbReference>
<dbReference type="GO" id="GO:0006355">
    <property type="term" value="P:regulation of DNA-templated transcription"/>
    <property type="evidence" value="ECO:0007669"/>
    <property type="project" value="InterPro"/>
</dbReference>
<dbReference type="PROSITE" id="PS50071">
    <property type="entry name" value="HOMEOBOX_2"/>
    <property type="match status" value="1"/>
</dbReference>
<keyword evidence="6 8" id="KW-0539">Nucleus</keyword>
<name>A0A914A2Q4_PATMI</name>
<evidence type="ECO:0000313" key="11">
    <source>
        <dbReference type="EnsemblMetazoa" id="XP_038057656.1"/>
    </source>
</evidence>
<feature type="compositionally biased region" description="Polar residues" evidence="9">
    <location>
        <begin position="165"/>
        <end position="180"/>
    </location>
</feature>
<evidence type="ECO:0000256" key="5">
    <source>
        <dbReference type="ARBA" id="ARBA00023163"/>
    </source>
</evidence>
<comment type="subcellular location">
    <subcellularLocation>
        <location evidence="1 8">Nucleus</location>
    </subcellularLocation>
</comment>
<feature type="DNA-binding region" description="Homeobox" evidence="8">
    <location>
        <begin position="48"/>
        <end position="110"/>
    </location>
</feature>
<dbReference type="FunFam" id="1.10.10.60:FF:000059">
    <property type="entry name" value="TGFB-induced factor homeobox 1"/>
    <property type="match status" value="1"/>
</dbReference>
<dbReference type="InterPro" id="IPR050224">
    <property type="entry name" value="TALE_homeobox"/>
</dbReference>
<dbReference type="GeneID" id="119729187"/>
<dbReference type="EnsemblMetazoa" id="XM_038201728.1">
    <property type="protein sequence ID" value="XP_038057656.1"/>
    <property type="gene ID" value="LOC119729187"/>
</dbReference>
<dbReference type="GO" id="GO:0003677">
    <property type="term" value="F:DNA binding"/>
    <property type="evidence" value="ECO:0007669"/>
    <property type="project" value="UniProtKB-UniRule"/>
</dbReference>
<dbReference type="OMA" id="CMERDVS"/>
<dbReference type="GO" id="GO:0005634">
    <property type="term" value="C:nucleus"/>
    <property type="evidence" value="ECO:0007669"/>
    <property type="project" value="UniProtKB-SubCell"/>
</dbReference>
<reference evidence="11" key="1">
    <citation type="submission" date="2022-11" db="UniProtKB">
        <authorList>
            <consortium name="EnsemblMetazoa"/>
        </authorList>
    </citation>
    <scope>IDENTIFICATION</scope>
</reference>
<evidence type="ECO:0000256" key="4">
    <source>
        <dbReference type="ARBA" id="ARBA00023155"/>
    </source>
</evidence>
<keyword evidence="5" id="KW-0804">Transcription</keyword>
<feature type="region of interest" description="Disordered" evidence="9">
    <location>
        <begin position="118"/>
        <end position="259"/>
    </location>
</feature>
<keyword evidence="3 8" id="KW-0238">DNA-binding</keyword>
<evidence type="ECO:0000256" key="7">
    <source>
        <dbReference type="ARBA" id="ARBA00038021"/>
    </source>
</evidence>
<proteinExistence type="inferred from homology"/>
<keyword evidence="12" id="KW-1185">Reference proteome</keyword>
<dbReference type="SMART" id="SM00389">
    <property type="entry name" value="HOX"/>
    <property type="match status" value="1"/>
</dbReference>
<keyword evidence="4 8" id="KW-0371">Homeobox</keyword>
<accession>A0A914A2Q4</accession>
<dbReference type="CDD" id="cd00086">
    <property type="entry name" value="homeodomain"/>
    <property type="match status" value="1"/>
</dbReference>
<dbReference type="InterPro" id="IPR009057">
    <property type="entry name" value="Homeodomain-like_sf"/>
</dbReference>
<evidence type="ECO:0000313" key="12">
    <source>
        <dbReference type="Proteomes" id="UP000887568"/>
    </source>
</evidence>
<dbReference type="PANTHER" id="PTHR11850">
    <property type="entry name" value="HOMEOBOX PROTEIN TRANSCRIPTION FACTORS"/>
    <property type="match status" value="1"/>
</dbReference>
<feature type="domain" description="Homeobox" evidence="10">
    <location>
        <begin position="46"/>
        <end position="109"/>
    </location>
</feature>
<evidence type="ECO:0000256" key="1">
    <source>
        <dbReference type="ARBA" id="ARBA00004123"/>
    </source>
</evidence>
<feature type="region of interest" description="Disordered" evidence="9">
    <location>
        <begin position="293"/>
        <end position="355"/>
    </location>
</feature>
<sequence>MRIFNKKATVKISDSGASDMSSAGAGVIHHKKFRPAGGIAPASAMPATKKRRGNLPKEAVNILKLWLYEHRYNAYPNDQEKMHLARVANLTLLQVCNWFINARRRILPDMIRREGRDPDKFTISRRSPGKLNGQADEDGVGAEMQGSPEEEKAHARINLEESRLSDSGNEADTSSMSASGYDSPPYESDGYSEGAPSPRPPSTTYHHDHTQRTEFSQNDLMCMERDVSSPSLSDAGSTSAGRGCSPSLTQPGPYRSSPLTMLPSSALNYPSTYQYVRAPLEFSLPHGASFPGLPLPHPHSHHQHTELYRHLSQSKDGNRLPVPNHSHVPSQTSSQTPPPSPPRDESPSLRPSPAATKMEADTFSRFYMLVDAAISRRECEQQVHQHPGHYGQPVACL</sequence>
<feature type="compositionally biased region" description="Polar residues" evidence="9">
    <location>
        <begin position="228"/>
        <end position="250"/>
    </location>
</feature>
<evidence type="ECO:0000256" key="8">
    <source>
        <dbReference type="PROSITE-ProRule" id="PRU00108"/>
    </source>
</evidence>
<dbReference type="SUPFAM" id="SSF46689">
    <property type="entry name" value="Homeodomain-like"/>
    <property type="match status" value="1"/>
</dbReference>
<dbReference type="AlphaFoldDB" id="A0A914A2Q4"/>
<evidence type="ECO:0000256" key="9">
    <source>
        <dbReference type="SAM" id="MobiDB-lite"/>
    </source>
</evidence>
<protein>
    <recommendedName>
        <fullName evidence="10">Homeobox domain-containing protein</fullName>
    </recommendedName>
</protein>